<name>A0A9D1I4J5_9FIRM</name>
<dbReference type="InterPro" id="IPR027417">
    <property type="entry name" value="P-loop_NTPase"/>
</dbReference>
<keyword evidence="1" id="KW-0808">Transferase</keyword>
<reference evidence="1" key="1">
    <citation type="submission" date="2020-10" db="EMBL/GenBank/DDBJ databases">
        <authorList>
            <person name="Gilroy R."/>
        </authorList>
    </citation>
    <scope>NUCLEOTIDE SEQUENCE</scope>
    <source>
        <strain evidence="1">11300</strain>
    </source>
</reference>
<protein>
    <submittedName>
        <fullName evidence="1">Bifunctional adenosylcobinamide kinase/adenosylcobinamide-phosphate guanylyltransferase</fullName>
    </submittedName>
</protein>
<sequence>MILIFGGAYQGKADFAKRTFGLEDEDIFYCGEASGQKGLAQENGELPSLSPQAEGARAIHGLEKAFLDLVRTGTEPKDFLAAHREQMKDKILMINDISQGIVPVDPVLRAWREAVGRAMLWLASESDQVYRVFCGMEQRLK</sequence>
<dbReference type="InterPro" id="IPR003203">
    <property type="entry name" value="CobU/CobP"/>
</dbReference>
<proteinExistence type="predicted"/>
<comment type="caution">
    <text evidence="1">The sequence shown here is derived from an EMBL/GenBank/DDBJ whole genome shotgun (WGS) entry which is preliminary data.</text>
</comment>
<organism evidence="1 2">
    <name type="scientific">Candidatus Fimisoma avicola</name>
    <dbReference type="NCBI Taxonomy" id="2840826"/>
    <lineage>
        <taxon>Bacteria</taxon>
        <taxon>Bacillati</taxon>
        <taxon>Bacillota</taxon>
        <taxon>Clostridia</taxon>
        <taxon>Eubacteriales</taxon>
        <taxon>Candidatus Fimisoma</taxon>
    </lineage>
</organism>
<evidence type="ECO:0000313" key="1">
    <source>
        <dbReference type="EMBL" id="HIU27797.1"/>
    </source>
</evidence>
<dbReference type="Pfam" id="PF02283">
    <property type="entry name" value="CobU"/>
    <property type="match status" value="1"/>
</dbReference>
<dbReference type="GO" id="GO:0000166">
    <property type="term" value="F:nucleotide binding"/>
    <property type="evidence" value="ECO:0007669"/>
    <property type="project" value="InterPro"/>
</dbReference>
<dbReference type="SUPFAM" id="SSF52540">
    <property type="entry name" value="P-loop containing nucleoside triphosphate hydrolases"/>
    <property type="match status" value="1"/>
</dbReference>
<dbReference type="Gene3D" id="3.40.50.300">
    <property type="entry name" value="P-loop containing nucleotide triphosphate hydrolases"/>
    <property type="match status" value="1"/>
</dbReference>
<keyword evidence="1" id="KW-0418">Kinase</keyword>
<dbReference type="Proteomes" id="UP000824091">
    <property type="component" value="Unassembled WGS sequence"/>
</dbReference>
<dbReference type="GO" id="GO:0016779">
    <property type="term" value="F:nucleotidyltransferase activity"/>
    <property type="evidence" value="ECO:0007669"/>
    <property type="project" value="UniProtKB-KW"/>
</dbReference>
<dbReference type="GO" id="GO:0043752">
    <property type="term" value="F:adenosylcobinamide kinase activity"/>
    <property type="evidence" value="ECO:0007669"/>
    <property type="project" value="InterPro"/>
</dbReference>
<reference evidence="1" key="2">
    <citation type="journal article" date="2021" name="PeerJ">
        <title>Extensive microbial diversity within the chicken gut microbiome revealed by metagenomics and culture.</title>
        <authorList>
            <person name="Gilroy R."/>
            <person name="Ravi A."/>
            <person name="Getino M."/>
            <person name="Pursley I."/>
            <person name="Horton D.L."/>
            <person name="Alikhan N.F."/>
            <person name="Baker D."/>
            <person name="Gharbi K."/>
            <person name="Hall N."/>
            <person name="Watson M."/>
            <person name="Adriaenssens E.M."/>
            <person name="Foster-Nyarko E."/>
            <person name="Jarju S."/>
            <person name="Secka A."/>
            <person name="Antonio M."/>
            <person name="Oren A."/>
            <person name="Chaudhuri R.R."/>
            <person name="La Ragione R."/>
            <person name="Hildebrand F."/>
            <person name="Pallen M.J."/>
        </authorList>
    </citation>
    <scope>NUCLEOTIDE SEQUENCE</scope>
    <source>
        <strain evidence="1">11300</strain>
    </source>
</reference>
<accession>A0A9D1I4J5</accession>
<dbReference type="GO" id="GO:0009236">
    <property type="term" value="P:cobalamin biosynthetic process"/>
    <property type="evidence" value="ECO:0007669"/>
    <property type="project" value="InterPro"/>
</dbReference>
<dbReference type="EMBL" id="DVMO01000081">
    <property type="protein sequence ID" value="HIU27797.1"/>
    <property type="molecule type" value="Genomic_DNA"/>
</dbReference>
<dbReference type="AlphaFoldDB" id="A0A9D1I4J5"/>
<keyword evidence="1" id="KW-0548">Nucleotidyltransferase</keyword>
<gene>
    <name evidence="1" type="ORF">IAD16_05410</name>
</gene>
<evidence type="ECO:0000313" key="2">
    <source>
        <dbReference type="Proteomes" id="UP000824091"/>
    </source>
</evidence>